<sequence>MNVQHSLQTVIIYTMFLAVFFEVLNHMSLSTLSQLVGLSCFQYQQLSLWMIIQQLLVIGSGLVGWLFGHCVTNALNTDRANLDNLHLGFNKNLR</sequence>
<protein>
    <submittedName>
        <fullName evidence="2">Uncharacterized protein</fullName>
    </submittedName>
</protein>
<name>A0A0L8GSU2_OCTBM</name>
<keyword evidence="1" id="KW-0812">Transmembrane</keyword>
<evidence type="ECO:0000256" key="1">
    <source>
        <dbReference type="SAM" id="Phobius"/>
    </source>
</evidence>
<keyword evidence="1" id="KW-0472">Membrane</keyword>
<proteinExistence type="predicted"/>
<accession>A0A0L8GSU2</accession>
<dbReference type="AlphaFoldDB" id="A0A0L8GSU2"/>
<feature type="transmembrane region" description="Helical" evidence="1">
    <location>
        <begin position="6"/>
        <end position="25"/>
    </location>
</feature>
<dbReference type="EMBL" id="KQ420512">
    <property type="protein sequence ID" value="KOF80053.1"/>
    <property type="molecule type" value="Genomic_DNA"/>
</dbReference>
<gene>
    <name evidence="2" type="ORF">OCBIM_22028493mg</name>
</gene>
<evidence type="ECO:0000313" key="2">
    <source>
        <dbReference type="EMBL" id="KOF80053.1"/>
    </source>
</evidence>
<reference evidence="2" key="1">
    <citation type="submission" date="2015-07" db="EMBL/GenBank/DDBJ databases">
        <title>MeaNS - Measles Nucleotide Surveillance Program.</title>
        <authorList>
            <person name="Tran T."/>
            <person name="Druce J."/>
        </authorList>
    </citation>
    <scope>NUCLEOTIDE SEQUENCE</scope>
    <source>
        <strain evidence="2">UCB-OBI-ISO-001</strain>
        <tissue evidence="2">Gonad</tissue>
    </source>
</reference>
<keyword evidence="1" id="KW-1133">Transmembrane helix</keyword>
<organism evidence="2">
    <name type="scientific">Octopus bimaculoides</name>
    <name type="common">California two-spotted octopus</name>
    <dbReference type="NCBI Taxonomy" id="37653"/>
    <lineage>
        <taxon>Eukaryota</taxon>
        <taxon>Metazoa</taxon>
        <taxon>Spiralia</taxon>
        <taxon>Lophotrochozoa</taxon>
        <taxon>Mollusca</taxon>
        <taxon>Cephalopoda</taxon>
        <taxon>Coleoidea</taxon>
        <taxon>Octopodiformes</taxon>
        <taxon>Octopoda</taxon>
        <taxon>Incirrata</taxon>
        <taxon>Octopodidae</taxon>
        <taxon>Octopus</taxon>
    </lineage>
</organism>
<feature type="transmembrane region" description="Helical" evidence="1">
    <location>
        <begin position="46"/>
        <end position="67"/>
    </location>
</feature>